<dbReference type="HOGENOM" id="CLU_1833852_0_0_6"/>
<evidence type="ECO:0000256" key="1">
    <source>
        <dbReference type="SAM" id="Phobius"/>
    </source>
</evidence>
<protein>
    <submittedName>
        <fullName evidence="2">Uncharacterized protein</fullName>
    </submittedName>
</protein>
<sequence>MVLVCSHTHLNVLTFTCESFRKGLMMKHLSNIFFMLVFVIGLAAYGNTSFAWFLLCLPLVVWFWHVLGWCVRFPRLMAFAWFVLLCFQWPAAIGLSASVIIVLMFKLRHSIALERAAKHRQQRRCLLGSYDYDFRTFSDD</sequence>
<feature type="transmembrane region" description="Helical" evidence="1">
    <location>
        <begin position="29"/>
        <end position="46"/>
    </location>
</feature>
<keyword evidence="1" id="KW-0472">Membrane</keyword>
<gene>
    <name evidence="2" type="ordered locus">Shewmr7_0345</name>
</gene>
<name>Q0HZV7_SHESR</name>
<feature type="transmembrane region" description="Helical" evidence="1">
    <location>
        <begin position="78"/>
        <end position="105"/>
    </location>
</feature>
<proteinExistence type="predicted"/>
<dbReference type="KEGG" id="shm:Shewmr7_0345"/>
<keyword evidence="1" id="KW-0812">Transmembrane</keyword>
<organism evidence="2">
    <name type="scientific">Shewanella sp. (strain MR-7)</name>
    <dbReference type="NCBI Taxonomy" id="60481"/>
    <lineage>
        <taxon>Bacteria</taxon>
        <taxon>Pseudomonadati</taxon>
        <taxon>Pseudomonadota</taxon>
        <taxon>Gammaproteobacteria</taxon>
        <taxon>Alteromonadales</taxon>
        <taxon>Shewanellaceae</taxon>
        <taxon>Shewanella</taxon>
    </lineage>
</organism>
<dbReference type="EMBL" id="CP000444">
    <property type="protein sequence ID" value="ABI41348.1"/>
    <property type="molecule type" value="Genomic_DNA"/>
</dbReference>
<reference evidence="2" key="1">
    <citation type="submission" date="2006-08" db="EMBL/GenBank/DDBJ databases">
        <title>Complete sequence of Chromosome1 of Shewanella sp. MR-7.</title>
        <authorList>
            <consortium name="US DOE Joint Genome Institute"/>
            <person name="Copeland A."/>
            <person name="Lucas S."/>
            <person name="Lapidus A."/>
            <person name="Barry K."/>
            <person name="Detter J.C."/>
            <person name="Glavina del Rio T."/>
            <person name="Hammon N."/>
            <person name="Israni S."/>
            <person name="Dalin E."/>
            <person name="Tice H."/>
            <person name="Pitluck S."/>
            <person name="Kiss H."/>
            <person name="Brettin T."/>
            <person name="Bruce D."/>
            <person name="Han C."/>
            <person name="Tapia R."/>
            <person name="Gilna P."/>
            <person name="Schmutz J."/>
            <person name="Larimer F."/>
            <person name="Land M."/>
            <person name="Hauser L."/>
            <person name="Kyrpides N."/>
            <person name="Mikhailova N."/>
            <person name="Nealson K."/>
            <person name="Konstantinidis K."/>
            <person name="Klappenbach J."/>
            <person name="Tiedje J."/>
            <person name="Richardson P."/>
        </authorList>
    </citation>
    <scope>NUCLEOTIDE SEQUENCE</scope>
    <source>
        <strain evidence="2">MR-7</strain>
    </source>
</reference>
<dbReference type="AlphaFoldDB" id="Q0HZV7"/>
<evidence type="ECO:0000313" key="2">
    <source>
        <dbReference type="EMBL" id="ABI41348.1"/>
    </source>
</evidence>
<feature type="transmembrane region" description="Helical" evidence="1">
    <location>
        <begin position="52"/>
        <end position="71"/>
    </location>
</feature>
<keyword evidence="1" id="KW-1133">Transmembrane helix</keyword>
<accession>Q0HZV7</accession>